<evidence type="ECO:0000313" key="2">
    <source>
        <dbReference type="EMBL" id="EME42424.1"/>
    </source>
</evidence>
<evidence type="ECO:0000313" key="3">
    <source>
        <dbReference type="Proteomes" id="UP000016933"/>
    </source>
</evidence>
<accession>N1PJX2</accession>
<dbReference type="STRING" id="675120.N1PJX2"/>
<reference evidence="3" key="1">
    <citation type="journal article" date="2012" name="PLoS Genet.">
        <title>The genomes of the fungal plant pathogens Cladosporium fulvum and Dothistroma septosporum reveal adaptation to different hosts and lifestyles but also signatures of common ancestry.</title>
        <authorList>
            <person name="de Wit P.J.G.M."/>
            <person name="van der Burgt A."/>
            <person name="Oekmen B."/>
            <person name="Stergiopoulos I."/>
            <person name="Abd-Elsalam K.A."/>
            <person name="Aerts A.L."/>
            <person name="Bahkali A.H."/>
            <person name="Beenen H.G."/>
            <person name="Chettri P."/>
            <person name="Cox M.P."/>
            <person name="Datema E."/>
            <person name="de Vries R.P."/>
            <person name="Dhillon B."/>
            <person name="Ganley A.R."/>
            <person name="Griffiths S.A."/>
            <person name="Guo Y."/>
            <person name="Hamelin R.C."/>
            <person name="Henrissat B."/>
            <person name="Kabir M.S."/>
            <person name="Jashni M.K."/>
            <person name="Kema G."/>
            <person name="Klaubauf S."/>
            <person name="Lapidus A."/>
            <person name="Levasseur A."/>
            <person name="Lindquist E."/>
            <person name="Mehrabi R."/>
            <person name="Ohm R.A."/>
            <person name="Owen T.J."/>
            <person name="Salamov A."/>
            <person name="Schwelm A."/>
            <person name="Schijlen E."/>
            <person name="Sun H."/>
            <person name="van den Burg H.A."/>
            <person name="van Ham R.C.H.J."/>
            <person name="Zhang S."/>
            <person name="Goodwin S.B."/>
            <person name="Grigoriev I.V."/>
            <person name="Collemare J."/>
            <person name="Bradshaw R.E."/>
        </authorList>
    </citation>
    <scope>NUCLEOTIDE SEQUENCE [LARGE SCALE GENOMIC DNA]</scope>
    <source>
        <strain evidence="3">NZE10 / CBS 128990</strain>
    </source>
</reference>
<name>N1PJX2_DOTSN</name>
<feature type="domain" description="Glucose-methanol-choline oxidoreductase N-terminal" evidence="1">
    <location>
        <begin position="12"/>
        <end position="26"/>
    </location>
</feature>
<dbReference type="EMBL" id="KB446541">
    <property type="protein sequence ID" value="EME42424.1"/>
    <property type="molecule type" value="Genomic_DNA"/>
</dbReference>
<dbReference type="InterPro" id="IPR000172">
    <property type="entry name" value="GMC_OxRdtase_N"/>
</dbReference>
<dbReference type="SUPFAM" id="SSF51905">
    <property type="entry name" value="FAD/NAD(P)-binding domain"/>
    <property type="match status" value="1"/>
</dbReference>
<proteinExistence type="predicted"/>
<organism evidence="2 3">
    <name type="scientific">Dothistroma septosporum (strain NZE10 / CBS 128990)</name>
    <name type="common">Red band needle blight fungus</name>
    <name type="synonym">Mycosphaerella pini</name>
    <dbReference type="NCBI Taxonomy" id="675120"/>
    <lineage>
        <taxon>Eukaryota</taxon>
        <taxon>Fungi</taxon>
        <taxon>Dikarya</taxon>
        <taxon>Ascomycota</taxon>
        <taxon>Pezizomycotina</taxon>
        <taxon>Dothideomycetes</taxon>
        <taxon>Dothideomycetidae</taxon>
        <taxon>Mycosphaerellales</taxon>
        <taxon>Mycosphaerellaceae</taxon>
        <taxon>Dothistroma</taxon>
    </lineage>
</organism>
<dbReference type="GO" id="GO:0050660">
    <property type="term" value="F:flavin adenine dinucleotide binding"/>
    <property type="evidence" value="ECO:0007669"/>
    <property type="project" value="InterPro"/>
</dbReference>
<dbReference type="OrthoDB" id="269227at2759"/>
<evidence type="ECO:0000259" key="1">
    <source>
        <dbReference type="PROSITE" id="PS00624"/>
    </source>
</evidence>
<sequence length="165" mass="18667">MSTRTKAIVSCGAVRTPQLLMPSGIGPREQLTQHGIAGLVDTPDVRDEYTWPPVVWSWYKLHNPQDDLAFGSEKFILDPDFIEGNLMDWILNVSLSELKLAEGNKLDHNIRITHVHVPCSTDLSLLLRSSYPTPPEDESALPLLIRNIYRSWTRTTSLWSTVEQS</sequence>
<gene>
    <name evidence="2" type="ORF">DOTSEDRAFT_81309</name>
</gene>
<dbReference type="AlphaFoldDB" id="N1PJX2"/>
<protein>
    <recommendedName>
        <fullName evidence="1">Glucose-methanol-choline oxidoreductase N-terminal domain-containing protein</fullName>
    </recommendedName>
</protein>
<dbReference type="PROSITE" id="PS00624">
    <property type="entry name" value="GMC_OXRED_2"/>
    <property type="match status" value="1"/>
</dbReference>
<reference evidence="2 3" key="2">
    <citation type="journal article" date="2012" name="PLoS Pathog.">
        <title>Diverse lifestyles and strategies of plant pathogenesis encoded in the genomes of eighteen Dothideomycetes fungi.</title>
        <authorList>
            <person name="Ohm R.A."/>
            <person name="Feau N."/>
            <person name="Henrissat B."/>
            <person name="Schoch C.L."/>
            <person name="Horwitz B.A."/>
            <person name="Barry K.W."/>
            <person name="Condon B.J."/>
            <person name="Copeland A.C."/>
            <person name="Dhillon B."/>
            <person name="Glaser F."/>
            <person name="Hesse C.N."/>
            <person name="Kosti I."/>
            <person name="LaButti K."/>
            <person name="Lindquist E.A."/>
            <person name="Lucas S."/>
            <person name="Salamov A.A."/>
            <person name="Bradshaw R.E."/>
            <person name="Ciuffetti L."/>
            <person name="Hamelin R.C."/>
            <person name="Kema G.H.J."/>
            <person name="Lawrence C."/>
            <person name="Scott J.A."/>
            <person name="Spatafora J.W."/>
            <person name="Turgeon B.G."/>
            <person name="de Wit P.J.G.M."/>
            <person name="Zhong S."/>
            <person name="Goodwin S.B."/>
            <person name="Grigoriev I.V."/>
        </authorList>
    </citation>
    <scope>NUCLEOTIDE SEQUENCE [LARGE SCALE GENOMIC DNA]</scope>
    <source>
        <strain evidence="3">NZE10 / CBS 128990</strain>
    </source>
</reference>
<dbReference type="Gene3D" id="3.50.50.60">
    <property type="entry name" value="FAD/NAD(P)-binding domain"/>
    <property type="match status" value="1"/>
</dbReference>
<dbReference type="Pfam" id="PF00732">
    <property type="entry name" value="GMC_oxred_N"/>
    <property type="match status" value="1"/>
</dbReference>
<dbReference type="InterPro" id="IPR036188">
    <property type="entry name" value="FAD/NAD-bd_sf"/>
</dbReference>
<keyword evidence="3" id="KW-1185">Reference proteome</keyword>
<dbReference type="Proteomes" id="UP000016933">
    <property type="component" value="Unassembled WGS sequence"/>
</dbReference>
<dbReference type="GO" id="GO:0016614">
    <property type="term" value="F:oxidoreductase activity, acting on CH-OH group of donors"/>
    <property type="evidence" value="ECO:0007669"/>
    <property type="project" value="InterPro"/>
</dbReference>
<dbReference type="HOGENOM" id="CLU_1610721_0_0_1"/>